<feature type="domain" description="Secretin/TonB short N-terminal" evidence="18">
    <location>
        <begin position="73"/>
        <end position="124"/>
    </location>
</feature>
<dbReference type="InterPro" id="IPR000531">
    <property type="entry name" value="Beta-barrel_TonB"/>
</dbReference>
<evidence type="ECO:0000313" key="19">
    <source>
        <dbReference type="EMBL" id="MEN3067729.1"/>
    </source>
</evidence>
<dbReference type="CDD" id="cd01347">
    <property type="entry name" value="ligand_gated_channel"/>
    <property type="match status" value="1"/>
</dbReference>
<comment type="similarity">
    <text evidence="2 14 16">Belongs to the TonB-dependent receptor family.</text>
</comment>
<dbReference type="Gene3D" id="2.170.130.10">
    <property type="entry name" value="TonB-dependent receptor, plug domain"/>
    <property type="match status" value="1"/>
</dbReference>
<dbReference type="InterPro" id="IPR012910">
    <property type="entry name" value="Plug_dom"/>
</dbReference>
<dbReference type="InterPro" id="IPR010105">
    <property type="entry name" value="TonB_sidphr_rcpt"/>
</dbReference>
<dbReference type="Pfam" id="PF00593">
    <property type="entry name" value="TonB_dep_Rec_b-barrel"/>
    <property type="match status" value="1"/>
</dbReference>
<evidence type="ECO:0000256" key="16">
    <source>
        <dbReference type="RuleBase" id="RU003357"/>
    </source>
</evidence>
<name>A0ABU9YVI2_9RHOO</name>
<dbReference type="PANTHER" id="PTHR32552">
    <property type="entry name" value="FERRICHROME IRON RECEPTOR-RELATED"/>
    <property type="match status" value="1"/>
</dbReference>
<organism evidence="19 20">
    <name type="scientific">Uliginosibacterium sediminicola</name>
    <dbReference type="NCBI Taxonomy" id="2024550"/>
    <lineage>
        <taxon>Bacteria</taxon>
        <taxon>Pseudomonadati</taxon>
        <taxon>Pseudomonadota</taxon>
        <taxon>Betaproteobacteria</taxon>
        <taxon>Rhodocyclales</taxon>
        <taxon>Zoogloeaceae</taxon>
        <taxon>Uliginosibacterium</taxon>
    </lineage>
</organism>
<feature type="chain" id="PRO_5046553184" evidence="17">
    <location>
        <begin position="40"/>
        <end position="808"/>
    </location>
</feature>
<evidence type="ECO:0000256" key="3">
    <source>
        <dbReference type="ARBA" id="ARBA00022448"/>
    </source>
</evidence>
<evidence type="ECO:0000259" key="18">
    <source>
        <dbReference type="SMART" id="SM00965"/>
    </source>
</evidence>
<evidence type="ECO:0000256" key="7">
    <source>
        <dbReference type="ARBA" id="ARBA00022729"/>
    </source>
</evidence>
<evidence type="ECO:0000256" key="4">
    <source>
        <dbReference type="ARBA" id="ARBA00022452"/>
    </source>
</evidence>
<dbReference type="SMART" id="SM00965">
    <property type="entry name" value="STN"/>
    <property type="match status" value="1"/>
</dbReference>
<keyword evidence="10 16" id="KW-0798">TonB box</keyword>
<dbReference type="Gene3D" id="3.55.50.30">
    <property type="match status" value="1"/>
</dbReference>
<keyword evidence="7 17" id="KW-0732">Signal</keyword>
<evidence type="ECO:0000256" key="9">
    <source>
        <dbReference type="ARBA" id="ARBA00023065"/>
    </source>
</evidence>
<keyword evidence="13 14" id="KW-0998">Cell outer membrane</keyword>
<dbReference type="RefSeq" id="WP_345918496.1">
    <property type="nucleotide sequence ID" value="NZ_JBDIVE010000002.1"/>
</dbReference>
<keyword evidence="8" id="KW-0408">Iron</keyword>
<keyword evidence="12 19" id="KW-0675">Receptor</keyword>
<dbReference type="InterPro" id="IPR037066">
    <property type="entry name" value="Plug_dom_sf"/>
</dbReference>
<feature type="short sequence motif" description="TonB C-terminal box" evidence="15">
    <location>
        <begin position="791"/>
        <end position="808"/>
    </location>
</feature>
<feature type="signal peptide" evidence="17">
    <location>
        <begin position="1"/>
        <end position="39"/>
    </location>
</feature>
<dbReference type="InterPro" id="IPR011662">
    <property type="entry name" value="Secretin/TonB_short_N"/>
</dbReference>
<evidence type="ECO:0000256" key="11">
    <source>
        <dbReference type="ARBA" id="ARBA00023136"/>
    </source>
</evidence>
<dbReference type="NCBIfam" id="TIGR01783">
    <property type="entry name" value="TonB-siderophor"/>
    <property type="match status" value="1"/>
</dbReference>
<keyword evidence="9" id="KW-0406">Ion transport</keyword>
<comment type="subcellular location">
    <subcellularLocation>
        <location evidence="1 14">Cell outer membrane</location>
        <topology evidence="1 14">Multi-pass membrane protein</topology>
    </subcellularLocation>
</comment>
<dbReference type="InterPro" id="IPR010917">
    <property type="entry name" value="TonB_rcpt_CS"/>
</dbReference>
<evidence type="ECO:0000256" key="14">
    <source>
        <dbReference type="PROSITE-ProRule" id="PRU01360"/>
    </source>
</evidence>
<keyword evidence="3 14" id="KW-0813">Transport</keyword>
<keyword evidence="11 14" id="KW-0472">Membrane</keyword>
<keyword evidence="20" id="KW-1185">Reference proteome</keyword>
<dbReference type="SUPFAM" id="SSF56935">
    <property type="entry name" value="Porins"/>
    <property type="match status" value="1"/>
</dbReference>
<dbReference type="Pfam" id="PF07715">
    <property type="entry name" value="Plug"/>
    <property type="match status" value="1"/>
</dbReference>
<dbReference type="Gene3D" id="2.40.170.20">
    <property type="entry name" value="TonB-dependent receptor, beta-barrel domain"/>
    <property type="match status" value="1"/>
</dbReference>
<dbReference type="PANTHER" id="PTHR32552:SF82">
    <property type="entry name" value="FCUA PROTEIN"/>
    <property type="match status" value="1"/>
</dbReference>
<evidence type="ECO:0000256" key="15">
    <source>
        <dbReference type="PROSITE-ProRule" id="PRU10144"/>
    </source>
</evidence>
<reference evidence="19 20" key="1">
    <citation type="journal article" date="2018" name="Int. J. Syst. Evol. Microbiol.">
        <title>Uliginosibacterium sediminicola sp. nov., isolated from freshwater sediment.</title>
        <authorList>
            <person name="Hwang W.M."/>
            <person name="Kim S.M."/>
            <person name="Kang K."/>
            <person name="Ahn T.Y."/>
        </authorList>
    </citation>
    <scope>NUCLEOTIDE SEQUENCE [LARGE SCALE GENOMIC DNA]</scope>
    <source>
        <strain evidence="19 20">M1-21</strain>
    </source>
</reference>
<evidence type="ECO:0000256" key="6">
    <source>
        <dbReference type="ARBA" id="ARBA00022692"/>
    </source>
</evidence>
<evidence type="ECO:0000256" key="13">
    <source>
        <dbReference type="ARBA" id="ARBA00023237"/>
    </source>
</evidence>
<keyword evidence="5" id="KW-0410">Iron transport</keyword>
<sequence length="808" mass="87461">MFQRPHIEEFSFRRKPLVAAISALVFGMSLGVLSAPALAATAEAPASSAAQLYKLPAGPLGRTLATVAAGAGISLVFEPALAEGLRSPALEGRFTAMAALSKLLEGSGLELVPRSDGSYSLRKLVLRPQSTSEPSLPAVTVRAQLAEGSEDRAYSVKSAKVGALGDKSLQDTPFSIEVYSRELIENKQARSLADATKGDASVSLSNGNLTSENNAVAIRGIAPDFYTGQRIDGLATRSRAADLPLEHFESIDILKGAGGFLYGFGAPGGVINYVLKRPTEEPLRRLSTQVMDSGLGLVHGDFGGRLGEDKAFGYRLNLVHEEGETYINDGKSKRSSASLTADWRIRPDLLWRVDALFAQHERFGGYWALSPNSNGVPTNTAVAQLLSPIDGSERLAPSFTRYGSMHQSLGSDVAWTIVPDWRLSLAHRVSVNAREFMAPAIYADTQGHYSMRIWNYANRFESDQSQAMLNGKLVTGPVSHELTAGVARTQTLSFNTPAVSVYAPMGSLASIQNFNNPYSSYVSYHDARTEYDNIVRRELFASDTLHVGADWDLILGARRGRLEDKYAAYKRSATTPSLAVVFRPRPWLSTYASYVEAFEEGATAPTTASNAGEVFEPLISKQHEVGLKAEGDTWSASTALFRLQRGRTMTIGTTYSQDGEALYKGLEASLKKRLGTQWLLSSSAMWLDASGRKTSGGLYDGKKIQGVARTQLSNYVEYRVAGLPLTLSGGARYIGKRPLDANNQWNVGSVTLLDAGARYETELAGYPTTLRLNIDNLADKAYWVTAPESSSVQQGAPRTIKLGMQVDF</sequence>
<keyword evidence="4 14" id="KW-1134">Transmembrane beta strand</keyword>
<evidence type="ECO:0000256" key="5">
    <source>
        <dbReference type="ARBA" id="ARBA00022496"/>
    </source>
</evidence>
<evidence type="ECO:0000256" key="8">
    <source>
        <dbReference type="ARBA" id="ARBA00023004"/>
    </source>
</evidence>
<accession>A0ABU9YVI2</accession>
<protein>
    <submittedName>
        <fullName evidence="19">TonB-dependent receptor</fullName>
    </submittedName>
</protein>
<proteinExistence type="inferred from homology"/>
<dbReference type="EMBL" id="JBDIVE010000002">
    <property type="protein sequence ID" value="MEN3067729.1"/>
    <property type="molecule type" value="Genomic_DNA"/>
</dbReference>
<evidence type="ECO:0000256" key="12">
    <source>
        <dbReference type="ARBA" id="ARBA00023170"/>
    </source>
</evidence>
<dbReference type="InterPro" id="IPR036942">
    <property type="entry name" value="Beta-barrel_TonB_sf"/>
</dbReference>
<gene>
    <name evidence="19" type="ORF">ABDB84_04505</name>
</gene>
<dbReference type="Proteomes" id="UP001410394">
    <property type="component" value="Unassembled WGS sequence"/>
</dbReference>
<evidence type="ECO:0000256" key="1">
    <source>
        <dbReference type="ARBA" id="ARBA00004571"/>
    </source>
</evidence>
<evidence type="ECO:0000256" key="2">
    <source>
        <dbReference type="ARBA" id="ARBA00009810"/>
    </source>
</evidence>
<evidence type="ECO:0000256" key="10">
    <source>
        <dbReference type="ARBA" id="ARBA00023077"/>
    </source>
</evidence>
<dbReference type="InterPro" id="IPR039426">
    <property type="entry name" value="TonB-dep_rcpt-like"/>
</dbReference>
<dbReference type="PROSITE" id="PS52016">
    <property type="entry name" value="TONB_DEPENDENT_REC_3"/>
    <property type="match status" value="1"/>
</dbReference>
<comment type="caution">
    <text evidence="19">The sequence shown here is derived from an EMBL/GenBank/DDBJ whole genome shotgun (WGS) entry which is preliminary data.</text>
</comment>
<keyword evidence="6 14" id="KW-0812">Transmembrane</keyword>
<evidence type="ECO:0000256" key="17">
    <source>
        <dbReference type="SAM" id="SignalP"/>
    </source>
</evidence>
<dbReference type="PROSITE" id="PS01156">
    <property type="entry name" value="TONB_DEPENDENT_REC_2"/>
    <property type="match status" value="1"/>
</dbReference>
<evidence type="ECO:0000313" key="20">
    <source>
        <dbReference type="Proteomes" id="UP001410394"/>
    </source>
</evidence>